<dbReference type="EMBL" id="CABFNQ020000659">
    <property type="protein sequence ID" value="CAH0021613.1"/>
    <property type="molecule type" value="Genomic_DNA"/>
</dbReference>
<dbReference type="OrthoDB" id="5136638at2759"/>
<organism evidence="2 3">
    <name type="scientific">Clonostachys rhizophaga</name>
    <dbReference type="NCBI Taxonomy" id="160324"/>
    <lineage>
        <taxon>Eukaryota</taxon>
        <taxon>Fungi</taxon>
        <taxon>Dikarya</taxon>
        <taxon>Ascomycota</taxon>
        <taxon>Pezizomycotina</taxon>
        <taxon>Sordariomycetes</taxon>
        <taxon>Hypocreomycetidae</taxon>
        <taxon>Hypocreales</taxon>
        <taxon>Bionectriaceae</taxon>
        <taxon>Clonostachys</taxon>
    </lineage>
</organism>
<keyword evidence="1" id="KW-0732">Signal</keyword>
<evidence type="ECO:0000256" key="1">
    <source>
        <dbReference type="SAM" id="SignalP"/>
    </source>
</evidence>
<evidence type="ECO:0000313" key="2">
    <source>
        <dbReference type="EMBL" id="CAH0021613.1"/>
    </source>
</evidence>
<accession>A0A9N9VFP0</accession>
<evidence type="ECO:0000313" key="3">
    <source>
        <dbReference type="Proteomes" id="UP000696573"/>
    </source>
</evidence>
<proteinExistence type="predicted"/>
<keyword evidence="3" id="KW-1185">Reference proteome</keyword>
<comment type="caution">
    <text evidence="2">The sequence shown here is derived from an EMBL/GenBank/DDBJ whole genome shotgun (WGS) entry which is preliminary data.</text>
</comment>
<feature type="non-terminal residue" evidence="2">
    <location>
        <position position="118"/>
    </location>
</feature>
<dbReference type="AlphaFoldDB" id="A0A9N9VFP0"/>
<dbReference type="Proteomes" id="UP000696573">
    <property type="component" value="Unassembled WGS sequence"/>
</dbReference>
<feature type="signal peptide" evidence="1">
    <location>
        <begin position="1"/>
        <end position="25"/>
    </location>
</feature>
<protein>
    <submittedName>
        <fullName evidence="2">Uncharacterized protein</fullName>
    </submittedName>
</protein>
<sequence>QVNIHCSPLVTLGFAAFALCDLTQASLFPSSGIEGKPTTINDFGGCINIFENDDAQVILRPRICSHSNSNVEREFFESEDCEHPLESLKGRTTNSSRATFNPSFVSRSRRMKFSMTMR</sequence>
<gene>
    <name evidence="2" type="ORF">CRHIZ90672A_00010291</name>
</gene>
<feature type="chain" id="PRO_5040389290" evidence="1">
    <location>
        <begin position="26"/>
        <end position="118"/>
    </location>
</feature>
<name>A0A9N9VFP0_9HYPO</name>
<reference evidence="2" key="1">
    <citation type="submission" date="2021-10" db="EMBL/GenBank/DDBJ databases">
        <authorList>
            <person name="Piombo E."/>
        </authorList>
    </citation>
    <scope>NUCLEOTIDE SEQUENCE</scope>
</reference>